<dbReference type="AlphaFoldDB" id="L2GST1"/>
<organism evidence="2 3">
    <name type="scientific">Vavraia culicis (isolate floridensis)</name>
    <name type="common">Microsporidian parasite</name>
    <dbReference type="NCBI Taxonomy" id="948595"/>
    <lineage>
        <taxon>Eukaryota</taxon>
        <taxon>Fungi</taxon>
        <taxon>Fungi incertae sedis</taxon>
        <taxon>Microsporidia</taxon>
        <taxon>Pleistophoridae</taxon>
        <taxon>Vavraia</taxon>
    </lineage>
</organism>
<dbReference type="GeneID" id="19879714"/>
<proteinExistence type="predicted"/>
<feature type="chain" id="PRO_5003960227" evidence="1">
    <location>
        <begin position="18"/>
        <end position="324"/>
    </location>
</feature>
<protein>
    <submittedName>
        <fullName evidence="2">Uncharacterized protein</fullName>
    </submittedName>
</protein>
<sequence>MIFLYIVVLLFNGTVIASSEDSKTNPEHLITTEAFRPLDLLTPDIESVIKMVVNNTSAVDEELKKRILVKLEEMNFETNKITDEEVVTIRSIMEKNKDTFYDNFINICTNLSQEPLLEKTWDLSLLAERIRSGVYTLVEQSHEQKLVRYSTLLLNRNSEIFELLKGVLEDFDRLGDTVLHFNPVNESDIKKISLNNEQLVENITKIVNTIANEFITSTMNNTSRKNKQMVETLVTYVVEQKQYILNRTATLVEELSTLENEGVVKTVAQGNLEIKHLITRNMDMLTDLIRKIITDLSDDALQKVKEMMNSVNKDFLQRILPGFQ</sequence>
<evidence type="ECO:0000256" key="1">
    <source>
        <dbReference type="SAM" id="SignalP"/>
    </source>
</evidence>
<accession>L2GST1</accession>
<gene>
    <name evidence="2" type="ORF">VCUG_01844</name>
</gene>
<dbReference type="Proteomes" id="UP000011081">
    <property type="component" value="Unassembled WGS sequence"/>
</dbReference>
<dbReference type="InParanoid" id="L2GST1"/>
<evidence type="ECO:0000313" key="3">
    <source>
        <dbReference type="Proteomes" id="UP000011081"/>
    </source>
</evidence>
<dbReference type="RefSeq" id="XP_008074857.1">
    <property type="nucleotide sequence ID" value="XM_008076666.1"/>
</dbReference>
<dbReference type="OrthoDB" id="10392526at2759"/>
<dbReference type="VEuPathDB" id="MicrosporidiaDB:VCUG_01844"/>
<name>L2GST1_VAVCU</name>
<feature type="signal peptide" evidence="1">
    <location>
        <begin position="1"/>
        <end position="17"/>
    </location>
</feature>
<reference evidence="3" key="1">
    <citation type="submission" date="2011-03" db="EMBL/GenBank/DDBJ databases">
        <title>The genome sequence of Vavraia culicis strain floridensis.</title>
        <authorList>
            <consortium name="The Broad Institute Genome Sequencing Platform"/>
            <person name="Cuomo C."/>
            <person name="Becnel J."/>
            <person name="Sanscrainte N."/>
            <person name="Young S.K."/>
            <person name="Zeng Q."/>
            <person name="Gargeya S."/>
            <person name="Fitzgerald M."/>
            <person name="Haas B."/>
            <person name="Abouelleil A."/>
            <person name="Alvarado L."/>
            <person name="Arachchi H.M."/>
            <person name="Berlin A."/>
            <person name="Chapman S.B."/>
            <person name="Gearin G."/>
            <person name="Goldberg J."/>
            <person name="Griggs A."/>
            <person name="Gujja S."/>
            <person name="Hansen M."/>
            <person name="Heiman D."/>
            <person name="Howarth C."/>
            <person name="Larimer J."/>
            <person name="Lui A."/>
            <person name="MacDonald P.J.P."/>
            <person name="McCowen C."/>
            <person name="Montmayeur A."/>
            <person name="Murphy C."/>
            <person name="Neiman D."/>
            <person name="Pearson M."/>
            <person name="Priest M."/>
            <person name="Roberts A."/>
            <person name="Saif S."/>
            <person name="Shea T."/>
            <person name="Sisk P."/>
            <person name="Stolte C."/>
            <person name="Sykes S."/>
            <person name="Wortman J."/>
            <person name="Nusbaum C."/>
            <person name="Birren B."/>
        </authorList>
    </citation>
    <scope>NUCLEOTIDE SEQUENCE [LARGE SCALE GENOMIC DNA]</scope>
    <source>
        <strain evidence="3">floridensis</strain>
    </source>
</reference>
<dbReference type="OMA" id="TWENKEV"/>
<dbReference type="EMBL" id="GL877436">
    <property type="protein sequence ID" value="ELA46694.1"/>
    <property type="molecule type" value="Genomic_DNA"/>
</dbReference>
<dbReference type="HOGENOM" id="CLU_845154_0_0_1"/>
<keyword evidence="3" id="KW-1185">Reference proteome</keyword>
<evidence type="ECO:0000313" key="2">
    <source>
        <dbReference type="EMBL" id="ELA46694.1"/>
    </source>
</evidence>
<keyword evidence="1" id="KW-0732">Signal</keyword>